<feature type="domain" description="Response regulatory" evidence="8">
    <location>
        <begin position="2"/>
        <end position="116"/>
    </location>
</feature>
<sequence>MRLLLVEDTPDVAEAIAVSFARAGDTLDCAADLKQARASLHVQQYDVLILDINLPDGSGRDLLAELRRERNAVPVLMLTARLGIEERVASLDGGADDYLTKPFDLRELQARVRALHRRSPAVREPTIEFGSLVIDVAGKTLTCNGDALVLTRREFSLLEALLDRRGRVASKEHILSRMFSFDEAEVGTNAIELYVSRLRRKLAGSQVAIRTLRGLGYQLVDEA</sequence>
<dbReference type="GO" id="GO:0005829">
    <property type="term" value="C:cytosol"/>
    <property type="evidence" value="ECO:0007669"/>
    <property type="project" value="TreeGrafter"/>
</dbReference>
<keyword evidence="2" id="KW-0902">Two-component regulatory system</keyword>
<keyword evidence="3" id="KW-0805">Transcription regulation</keyword>
<name>A0A2Z2NVW9_9GAMM</name>
<dbReference type="CDD" id="cd17624">
    <property type="entry name" value="REC_OmpR_PmrA-like"/>
    <property type="match status" value="1"/>
</dbReference>
<dbReference type="Proteomes" id="UP000250079">
    <property type="component" value="Chromosome"/>
</dbReference>
<dbReference type="SMART" id="SM00862">
    <property type="entry name" value="Trans_reg_C"/>
    <property type="match status" value="1"/>
</dbReference>
<keyword evidence="4 7" id="KW-0238">DNA-binding</keyword>
<dbReference type="SMART" id="SM00448">
    <property type="entry name" value="REC"/>
    <property type="match status" value="1"/>
</dbReference>
<evidence type="ECO:0000256" key="6">
    <source>
        <dbReference type="PROSITE-ProRule" id="PRU00169"/>
    </source>
</evidence>
<dbReference type="Gene3D" id="1.10.10.10">
    <property type="entry name" value="Winged helix-like DNA-binding domain superfamily/Winged helix DNA-binding domain"/>
    <property type="match status" value="1"/>
</dbReference>
<dbReference type="KEGG" id="gai:IMCC3135_05960"/>
<proteinExistence type="predicted"/>
<dbReference type="GO" id="GO:0032993">
    <property type="term" value="C:protein-DNA complex"/>
    <property type="evidence" value="ECO:0007669"/>
    <property type="project" value="TreeGrafter"/>
</dbReference>
<evidence type="ECO:0000256" key="4">
    <source>
        <dbReference type="ARBA" id="ARBA00023125"/>
    </source>
</evidence>
<evidence type="ECO:0000256" key="1">
    <source>
        <dbReference type="ARBA" id="ARBA00022553"/>
    </source>
</evidence>
<evidence type="ECO:0000256" key="2">
    <source>
        <dbReference type="ARBA" id="ARBA00023012"/>
    </source>
</evidence>
<dbReference type="SUPFAM" id="SSF52172">
    <property type="entry name" value="CheY-like"/>
    <property type="match status" value="1"/>
</dbReference>
<dbReference type="Gene3D" id="3.40.50.2300">
    <property type="match status" value="1"/>
</dbReference>
<dbReference type="OrthoDB" id="9802426at2"/>
<dbReference type="PROSITE" id="PS50110">
    <property type="entry name" value="RESPONSE_REGULATORY"/>
    <property type="match status" value="1"/>
</dbReference>
<protein>
    <submittedName>
        <fullName evidence="10">Transcriptional regulatory protein tctD</fullName>
    </submittedName>
</protein>
<feature type="domain" description="OmpR/PhoB-type" evidence="9">
    <location>
        <begin position="124"/>
        <end position="221"/>
    </location>
</feature>
<dbReference type="PANTHER" id="PTHR48111:SF1">
    <property type="entry name" value="TWO-COMPONENT RESPONSE REGULATOR ORR33"/>
    <property type="match status" value="1"/>
</dbReference>
<dbReference type="RefSeq" id="WP_088916760.1">
    <property type="nucleotide sequence ID" value="NZ_CP018632.1"/>
</dbReference>
<feature type="modified residue" description="4-aspartylphosphate" evidence="6">
    <location>
        <position position="51"/>
    </location>
</feature>
<dbReference type="PANTHER" id="PTHR48111">
    <property type="entry name" value="REGULATOR OF RPOS"/>
    <property type="match status" value="1"/>
</dbReference>
<dbReference type="Gene3D" id="6.10.250.690">
    <property type="match status" value="1"/>
</dbReference>
<dbReference type="GO" id="GO:0006355">
    <property type="term" value="P:regulation of DNA-templated transcription"/>
    <property type="evidence" value="ECO:0007669"/>
    <property type="project" value="InterPro"/>
</dbReference>
<feature type="DNA-binding region" description="OmpR/PhoB-type" evidence="7">
    <location>
        <begin position="124"/>
        <end position="221"/>
    </location>
</feature>
<dbReference type="CDD" id="cd00383">
    <property type="entry name" value="trans_reg_C"/>
    <property type="match status" value="1"/>
</dbReference>
<evidence type="ECO:0000259" key="8">
    <source>
        <dbReference type="PROSITE" id="PS50110"/>
    </source>
</evidence>
<dbReference type="InterPro" id="IPR039420">
    <property type="entry name" value="WalR-like"/>
</dbReference>
<evidence type="ECO:0000313" key="11">
    <source>
        <dbReference type="Proteomes" id="UP000250079"/>
    </source>
</evidence>
<evidence type="ECO:0000256" key="3">
    <source>
        <dbReference type="ARBA" id="ARBA00023015"/>
    </source>
</evidence>
<reference evidence="10 11" key="1">
    <citation type="submission" date="2016-12" db="EMBL/GenBank/DDBJ databases">
        <authorList>
            <person name="Song W.-J."/>
            <person name="Kurnit D.M."/>
        </authorList>
    </citation>
    <scope>NUCLEOTIDE SEQUENCE [LARGE SCALE GENOMIC DNA]</scope>
    <source>
        <strain evidence="10 11">IMCC3135</strain>
    </source>
</reference>
<dbReference type="PROSITE" id="PS51755">
    <property type="entry name" value="OMPR_PHOB"/>
    <property type="match status" value="1"/>
</dbReference>
<organism evidence="10 11">
    <name type="scientific">Granulosicoccus antarcticus IMCC3135</name>
    <dbReference type="NCBI Taxonomy" id="1192854"/>
    <lineage>
        <taxon>Bacteria</taxon>
        <taxon>Pseudomonadati</taxon>
        <taxon>Pseudomonadota</taxon>
        <taxon>Gammaproteobacteria</taxon>
        <taxon>Chromatiales</taxon>
        <taxon>Granulosicoccaceae</taxon>
        <taxon>Granulosicoccus</taxon>
    </lineage>
</organism>
<dbReference type="InterPro" id="IPR036388">
    <property type="entry name" value="WH-like_DNA-bd_sf"/>
</dbReference>
<keyword evidence="11" id="KW-1185">Reference proteome</keyword>
<dbReference type="InterPro" id="IPR001867">
    <property type="entry name" value="OmpR/PhoB-type_DNA-bd"/>
</dbReference>
<evidence type="ECO:0000259" key="9">
    <source>
        <dbReference type="PROSITE" id="PS51755"/>
    </source>
</evidence>
<dbReference type="InterPro" id="IPR011006">
    <property type="entry name" value="CheY-like_superfamily"/>
</dbReference>
<dbReference type="Pfam" id="PF00486">
    <property type="entry name" value="Trans_reg_C"/>
    <property type="match status" value="1"/>
</dbReference>
<dbReference type="GO" id="GO:0000156">
    <property type="term" value="F:phosphorelay response regulator activity"/>
    <property type="evidence" value="ECO:0007669"/>
    <property type="project" value="TreeGrafter"/>
</dbReference>
<dbReference type="EMBL" id="CP018632">
    <property type="protein sequence ID" value="ASJ71304.1"/>
    <property type="molecule type" value="Genomic_DNA"/>
</dbReference>
<dbReference type="Pfam" id="PF00072">
    <property type="entry name" value="Response_reg"/>
    <property type="match status" value="1"/>
</dbReference>
<keyword evidence="1 6" id="KW-0597">Phosphoprotein</keyword>
<dbReference type="GO" id="GO:0000976">
    <property type="term" value="F:transcription cis-regulatory region binding"/>
    <property type="evidence" value="ECO:0007669"/>
    <property type="project" value="TreeGrafter"/>
</dbReference>
<accession>A0A2Z2NVW9</accession>
<dbReference type="InterPro" id="IPR001789">
    <property type="entry name" value="Sig_transdc_resp-reg_receiver"/>
</dbReference>
<evidence type="ECO:0000256" key="5">
    <source>
        <dbReference type="ARBA" id="ARBA00023163"/>
    </source>
</evidence>
<dbReference type="AlphaFoldDB" id="A0A2Z2NVW9"/>
<keyword evidence="5" id="KW-0804">Transcription</keyword>
<evidence type="ECO:0000256" key="7">
    <source>
        <dbReference type="PROSITE-ProRule" id="PRU01091"/>
    </source>
</evidence>
<evidence type="ECO:0000313" key="10">
    <source>
        <dbReference type="EMBL" id="ASJ71304.1"/>
    </source>
</evidence>
<gene>
    <name evidence="10" type="primary">tctD</name>
    <name evidence="10" type="ORF">IMCC3135_05960</name>
</gene>